<reference evidence="1" key="1">
    <citation type="submission" date="2022-11" db="EMBL/GenBank/DDBJ databases">
        <title>Hoeflea poritis sp. nov., isolated from scleractinian coral Porites lutea.</title>
        <authorList>
            <person name="Zhang G."/>
            <person name="Wei Q."/>
            <person name="Cai L."/>
        </authorList>
    </citation>
    <scope>NUCLEOTIDE SEQUENCE</scope>
    <source>
        <strain evidence="1">E7-10</strain>
    </source>
</reference>
<keyword evidence="2" id="KW-1185">Reference proteome</keyword>
<accession>A0ABT4VQH5</accession>
<organism evidence="1 2">
    <name type="scientific">Hoeflea poritis</name>
    <dbReference type="NCBI Taxonomy" id="2993659"/>
    <lineage>
        <taxon>Bacteria</taxon>
        <taxon>Pseudomonadati</taxon>
        <taxon>Pseudomonadota</taxon>
        <taxon>Alphaproteobacteria</taxon>
        <taxon>Hyphomicrobiales</taxon>
        <taxon>Rhizobiaceae</taxon>
        <taxon>Hoeflea</taxon>
    </lineage>
</organism>
<dbReference type="Proteomes" id="UP001148313">
    <property type="component" value="Unassembled WGS sequence"/>
</dbReference>
<dbReference type="EMBL" id="JAPJZH010000010">
    <property type="protein sequence ID" value="MDA4846955.1"/>
    <property type="molecule type" value="Genomic_DNA"/>
</dbReference>
<comment type="caution">
    <text evidence="1">The sequence shown here is derived from an EMBL/GenBank/DDBJ whole genome shotgun (WGS) entry which is preliminary data.</text>
</comment>
<proteinExistence type="predicted"/>
<dbReference type="RefSeq" id="WP_271090759.1">
    <property type="nucleotide sequence ID" value="NZ_JAPJZH010000010.1"/>
</dbReference>
<gene>
    <name evidence="1" type="ORF">OOZ53_16470</name>
</gene>
<protein>
    <submittedName>
        <fullName evidence="1">Uncharacterized protein</fullName>
    </submittedName>
</protein>
<name>A0ABT4VQH5_9HYPH</name>
<sequence>MQSLNQVQAPYNQAHMPRQKTGLWISRFDRACRNASWPLSALAAGLITVYVNRKARIFR</sequence>
<evidence type="ECO:0000313" key="1">
    <source>
        <dbReference type="EMBL" id="MDA4846955.1"/>
    </source>
</evidence>
<evidence type="ECO:0000313" key="2">
    <source>
        <dbReference type="Proteomes" id="UP001148313"/>
    </source>
</evidence>